<dbReference type="AlphaFoldDB" id="A0AAW0F504"/>
<gene>
    <name evidence="1" type="ORF">NESM_000091600</name>
</gene>
<reference evidence="1 2" key="1">
    <citation type="journal article" date="2021" name="MBio">
        <title>A New Model Trypanosomatid, Novymonas esmeraldas: Genomic Perception of Its 'Candidatus Pandoraea novymonadis' Endosymbiont.</title>
        <authorList>
            <person name="Zakharova A."/>
            <person name="Saura A."/>
            <person name="Butenko A."/>
            <person name="Podesvova L."/>
            <person name="Warmusova S."/>
            <person name="Kostygov A.Y."/>
            <person name="Nenarokova A."/>
            <person name="Lukes J."/>
            <person name="Opperdoes F.R."/>
            <person name="Yurchenko V."/>
        </authorList>
    </citation>
    <scope>NUCLEOTIDE SEQUENCE [LARGE SCALE GENOMIC DNA]</scope>
    <source>
        <strain evidence="1 2">E262AT.01</strain>
    </source>
</reference>
<dbReference type="Proteomes" id="UP001430356">
    <property type="component" value="Unassembled WGS sequence"/>
</dbReference>
<proteinExistence type="predicted"/>
<evidence type="ECO:0000313" key="1">
    <source>
        <dbReference type="EMBL" id="KAK7200375.1"/>
    </source>
</evidence>
<protein>
    <submittedName>
        <fullName evidence="1">Uncharacterized protein</fullName>
    </submittedName>
</protein>
<sequence>MEPQTMLEEMPTTAVTEVHICCVEVAPESVGAASALVSSVVRQHQQQQQRGSCPTPSSLLQPGLKGVELLAPTTAKVKDVRALVEQRRRQGSSSGSGDGALLNLYGVASSFAARAGAPSRGSAGAVSAAYGAVGAEAADPLVLLPDEVTLEEVLRSAHVFALGPNASECEARVGGDLSTEATPTLLLFYSRDTRYGGCCCCAMLMGCIAGMLCCCCMEAESD</sequence>
<comment type="caution">
    <text evidence="1">The sequence shown here is derived from an EMBL/GenBank/DDBJ whole genome shotgun (WGS) entry which is preliminary data.</text>
</comment>
<name>A0AAW0F504_9TRYP</name>
<evidence type="ECO:0000313" key="2">
    <source>
        <dbReference type="Proteomes" id="UP001430356"/>
    </source>
</evidence>
<organism evidence="1 2">
    <name type="scientific">Novymonas esmeraldas</name>
    <dbReference type="NCBI Taxonomy" id="1808958"/>
    <lineage>
        <taxon>Eukaryota</taxon>
        <taxon>Discoba</taxon>
        <taxon>Euglenozoa</taxon>
        <taxon>Kinetoplastea</taxon>
        <taxon>Metakinetoplastina</taxon>
        <taxon>Trypanosomatida</taxon>
        <taxon>Trypanosomatidae</taxon>
        <taxon>Novymonas</taxon>
    </lineage>
</organism>
<dbReference type="EMBL" id="JAECZO010000005">
    <property type="protein sequence ID" value="KAK7200375.1"/>
    <property type="molecule type" value="Genomic_DNA"/>
</dbReference>
<accession>A0AAW0F504</accession>
<keyword evidence="2" id="KW-1185">Reference proteome</keyword>